<feature type="region of interest" description="Disordered" evidence="1">
    <location>
        <begin position="1"/>
        <end position="42"/>
    </location>
</feature>
<name>A0AAN8B534_9TELE</name>
<dbReference type="EMBL" id="JAULUE010002065">
    <property type="protein sequence ID" value="KAK5878447.1"/>
    <property type="molecule type" value="Genomic_DNA"/>
</dbReference>
<feature type="compositionally biased region" description="Low complexity" evidence="1">
    <location>
        <begin position="1"/>
        <end position="10"/>
    </location>
</feature>
<organism evidence="2 3">
    <name type="scientific">Champsocephalus esox</name>
    <name type="common">pike icefish</name>
    <dbReference type="NCBI Taxonomy" id="159716"/>
    <lineage>
        <taxon>Eukaryota</taxon>
        <taxon>Metazoa</taxon>
        <taxon>Chordata</taxon>
        <taxon>Craniata</taxon>
        <taxon>Vertebrata</taxon>
        <taxon>Euteleostomi</taxon>
        <taxon>Actinopterygii</taxon>
        <taxon>Neopterygii</taxon>
        <taxon>Teleostei</taxon>
        <taxon>Neoteleostei</taxon>
        <taxon>Acanthomorphata</taxon>
        <taxon>Eupercaria</taxon>
        <taxon>Perciformes</taxon>
        <taxon>Notothenioidei</taxon>
        <taxon>Channichthyidae</taxon>
        <taxon>Champsocephalus</taxon>
    </lineage>
</organism>
<reference evidence="2 3" key="1">
    <citation type="journal article" date="2023" name="Mol. Biol. Evol.">
        <title>Genomics of Secondarily Temperate Adaptation in the Only Non-Antarctic Icefish.</title>
        <authorList>
            <person name="Rivera-Colon A.G."/>
            <person name="Rayamajhi N."/>
            <person name="Minhas B.F."/>
            <person name="Madrigal G."/>
            <person name="Bilyk K.T."/>
            <person name="Yoon V."/>
            <person name="Hune M."/>
            <person name="Gregory S."/>
            <person name="Cheng C.H.C."/>
            <person name="Catchen J.M."/>
        </authorList>
    </citation>
    <scope>NUCLEOTIDE SEQUENCE [LARGE SCALE GENOMIC DNA]</scope>
    <source>
        <strain evidence="2">JC2023a</strain>
    </source>
</reference>
<dbReference type="Proteomes" id="UP001335648">
    <property type="component" value="Unassembled WGS sequence"/>
</dbReference>
<evidence type="ECO:0000313" key="3">
    <source>
        <dbReference type="Proteomes" id="UP001335648"/>
    </source>
</evidence>
<comment type="caution">
    <text evidence="2">The sequence shown here is derived from an EMBL/GenBank/DDBJ whole genome shotgun (WGS) entry which is preliminary data.</text>
</comment>
<protein>
    <submittedName>
        <fullName evidence="2">Uncharacterized protein</fullName>
    </submittedName>
</protein>
<keyword evidence="3" id="KW-1185">Reference proteome</keyword>
<dbReference type="AlphaFoldDB" id="A0AAN8B534"/>
<proteinExistence type="predicted"/>
<evidence type="ECO:0000313" key="2">
    <source>
        <dbReference type="EMBL" id="KAK5878447.1"/>
    </source>
</evidence>
<evidence type="ECO:0000256" key="1">
    <source>
        <dbReference type="SAM" id="MobiDB-lite"/>
    </source>
</evidence>
<gene>
    <name evidence="2" type="ORF">CesoFtcFv8_023849</name>
</gene>
<accession>A0AAN8B534</accession>
<sequence length="114" mass="11571">MRVRASSGRVAVRESARGAAGRARAREGAGARGARGRRGEAVEMRAGWRARRAGGGPRGASECARARESEVGGTGWGSEERVAVCVSGEVRAGAKGDAPARARAVREGGSGARA</sequence>